<keyword evidence="2" id="KW-1185">Reference proteome</keyword>
<name>A0A2A9EH24_9MICO</name>
<evidence type="ECO:0000313" key="1">
    <source>
        <dbReference type="EMBL" id="PFG37530.1"/>
    </source>
</evidence>
<protein>
    <recommendedName>
        <fullName evidence="3">Glyoxalase/bleomycin resistance protein/dioxygenase superfamily protein</fullName>
    </recommendedName>
</protein>
<dbReference type="Proteomes" id="UP000221394">
    <property type="component" value="Unassembled WGS sequence"/>
</dbReference>
<organism evidence="1 2">
    <name type="scientific">Flavimobilis soli</name>
    <dbReference type="NCBI Taxonomy" id="442709"/>
    <lineage>
        <taxon>Bacteria</taxon>
        <taxon>Bacillati</taxon>
        <taxon>Actinomycetota</taxon>
        <taxon>Actinomycetes</taxon>
        <taxon>Micrococcales</taxon>
        <taxon>Jonesiaceae</taxon>
        <taxon>Flavimobilis</taxon>
    </lineage>
</organism>
<dbReference type="Gene3D" id="3.10.180.10">
    <property type="entry name" value="2,3-Dihydroxybiphenyl 1,2-Dioxygenase, domain 1"/>
    <property type="match status" value="1"/>
</dbReference>
<evidence type="ECO:0008006" key="3">
    <source>
        <dbReference type="Google" id="ProtNLM"/>
    </source>
</evidence>
<sequence length="44" mass="5089">MQPRVTVVTLGVADVPRSRRFYVDGYRWEIAVNPDWPDLVPDDS</sequence>
<dbReference type="SUPFAM" id="SSF54593">
    <property type="entry name" value="Glyoxalase/Bleomycin resistance protein/Dihydroxybiphenyl dioxygenase"/>
    <property type="match status" value="1"/>
</dbReference>
<accession>A0A2A9EH24</accession>
<comment type="caution">
    <text evidence="1">The sequence shown here is derived from an EMBL/GenBank/DDBJ whole genome shotgun (WGS) entry which is preliminary data.</text>
</comment>
<evidence type="ECO:0000313" key="2">
    <source>
        <dbReference type="Proteomes" id="UP000221394"/>
    </source>
</evidence>
<dbReference type="EMBL" id="PDJH01000001">
    <property type="protein sequence ID" value="PFG37530.1"/>
    <property type="molecule type" value="Genomic_DNA"/>
</dbReference>
<dbReference type="InterPro" id="IPR029068">
    <property type="entry name" value="Glyas_Bleomycin-R_OHBP_Dase"/>
</dbReference>
<gene>
    <name evidence="1" type="ORF">ATL41_2297</name>
</gene>
<dbReference type="AlphaFoldDB" id="A0A2A9EH24"/>
<proteinExistence type="predicted"/>
<reference evidence="1 2" key="1">
    <citation type="submission" date="2017-10" db="EMBL/GenBank/DDBJ databases">
        <title>Sequencing the genomes of 1000 actinobacteria strains.</title>
        <authorList>
            <person name="Klenk H.-P."/>
        </authorList>
    </citation>
    <scope>NUCLEOTIDE SEQUENCE [LARGE SCALE GENOMIC DNA]</scope>
    <source>
        <strain evidence="1 2">DSM 21574</strain>
    </source>
</reference>